<dbReference type="AlphaFoldDB" id="N6TXY8"/>
<protein>
    <submittedName>
        <fullName evidence="1">Uncharacterized protein</fullName>
    </submittedName>
</protein>
<dbReference type="TCDB" id="1.B.64.1.2">
    <property type="family name" value="the brucella omp2 porin (b-omp2) family"/>
</dbReference>
<dbReference type="Pfam" id="PF05244">
    <property type="entry name" value="Brucella_OMP2"/>
    <property type="match status" value="1"/>
</dbReference>
<gene>
    <name evidence="1" type="ORF">RHSP_54232</name>
</gene>
<accession>N6TXY8</accession>
<dbReference type="EMBL" id="AQHN01000084">
    <property type="protein sequence ID" value="ENN85284.1"/>
    <property type="molecule type" value="Genomic_DNA"/>
</dbReference>
<sequence length="428" mass="44694">MKKPDGLERQASLTRRGPGSLLLEATLEAQDTSPLILVHRIEVAVGNFRLDEQVLDRVPLQVRGSGKDLAVGVGELEVPLQLFVDRNASAAPNGPVTPAALRCISNRASRTVKVRAGILVQLLAIGVVTTHQEGREYAEVSVDASLDSAFFDDRVVTADNLEAEVANLVTDTGNGVRSVVVGLIVCPPAGAVGSAGAAGVAVFDRDHSRETVAGIVVVADLVQFVRAVIDHVVVDDVAGIADVGVVLRVSLTDEEATEADVGEQQLGAGRVAFAPIPADNHVGLQRTVFGVGSGIDVQLSTGVPQRALLAVRVVGIVPLALGADAAADLEAGFRARNEEVASTVCVADANVFQRLRLSSDDSVGCLGTGYCCQRSSGAEKKALDVHYKLLVAICISDLPRVQGWNTTLKIGLIQTRPGSPADTHLMLA</sequence>
<evidence type="ECO:0000313" key="1">
    <source>
        <dbReference type="EMBL" id="ENN85284.1"/>
    </source>
</evidence>
<evidence type="ECO:0000313" key="2">
    <source>
        <dbReference type="Proteomes" id="UP000012429"/>
    </source>
</evidence>
<name>N6TXY8_9HYPH</name>
<organism evidence="1 2">
    <name type="scientific">Rhizobium freirei PRF 81</name>
    <dbReference type="NCBI Taxonomy" id="363754"/>
    <lineage>
        <taxon>Bacteria</taxon>
        <taxon>Pseudomonadati</taxon>
        <taxon>Pseudomonadota</taxon>
        <taxon>Alphaproteobacteria</taxon>
        <taxon>Hyphomicrobiales</taxon>
        <taxon>Rhizobiaceae</taxon>
        <taxon>Rhizobium/Agrobacterium group</taxon>
        <taxon>Rhizobium</taxon>
    </lineage>
</organism>
<reference evidence="1 2" key="1">
    <citation type="journal article" date="2012" name="BMC Genomics">
        <title>Genomic basis of broad host range and environmental adaptability of Rhizobium tropici CIAT 899 and Rhizobium sp. PRF 81 which are used in inoculants for common bean (Phaseolus vulgaris L.).</title>
        <authorList>
            <person name="Ormeno-Orrillo E."/>
            <person name="Menna P."/>
            <person name="Almeida L.G."/>
            <person name="Ollero F.J."/>
            <person name="Nicolas M.F."/>
            <person name="Pains Rodrigues E."/>
            <person name="Shigueyoshi Nakatani A."/>
            <person name="Silva Batista J.S."/>
            <person name="Oliveira Chueire L.M."/>
            <person name="Souza R.C."/>
            <person name="Ribeiro Vasconcelos A.T."/>
            <person name="Megias M."/>
            <person name="Hungria M."/>
            <person name="Martinez-Romero E."/>
        </authorList>
    </citation>
    <scope>NUCLEOTIDE SEQUENCE [LARGE SCALE GENOMIC DNA]</scope>
    <source>
        <strain evidence="1 2">PRF 81</strain>
    </source>
</reference>
<proteinExistence type="predicted"/>
<dbReference type="Proteomes" id="UP000012429">
    <property type="component" value="Unassembled WGS sequence"/>
</dbReference>
<keyword evidence="2" id="KW-1185">Reference proteome</keyword>
<comment type="caution">
    <text evidence="1">The sequence shown here is derived from an EMBL/GenBank/DDBJ whole genome shotgun (WGS) entry which is preliminary data.</text>
</comment>
<dbReference type="InterPro" id="IPR007908">
    <property type="entry name" value="OMP2_Brucella"/>
</dbReference>